<protein>
    <submittedName>
        <fullName evidence="2">DoxX family protein</fullName>
    </submittedName>
</protein>
<sequence length="116" mass="13562">MQETGLYIMSAIYILAGIMHFVTPKTYLKIMPPYIPAHKTMVLLSGIIEIILGVGLLFDQSRFYAAFGIILLLIFVFPANIYMAKRMKEKQSKNRWIAYLRLPLQFVLMYWAYLYV</sequence>
<evidence type="ECO:0000313" key="2">
    <source>
        <dbReference type="EMBL" id="PKR82339.1"/>
    </source>
</evidence>
<dbReference type="PANTHER" id="PTHR36974">
    <property type="entry name" value="MEMBRANE PROTEIN-RELATED"/>
    <property type="match status" value="1"/>
</dbReference>
<dbReference type="Proteomes" id="UP000236654">
    <property type="component" value="Unassembled WGS sequence"/>
</dbReference>
<evidence type="ECO:0000313" key="3">
    <source>
        <dbReference type="Proteomes" id="UP000236654"/>
    </source>
</evidence>
<dbReference type="OrthoDB" id="327939at2"/>
<comment type="caution">
    <text evidence="2">The sequence shown here is derived from an EMBL/GenBank/DDBJ whole genome shotgun (WGS) entry which is preliminary data.</text>
</comment>
<feature type="transmembrane region" description="Helical" evidence="1">
    <location>
        <begin position="64"/>
        <end position="84"/>
    </location>
</feature>
<gene>
    <name evidence="2" type="ORF">CW751_02265</name>
</gene>
<feature type="transmembrane region" description="Helical" evidence="1">
    <location>
        <begin position="40"/>
        <end position="58"/>
    </location>
</feature>
<keyword evidence="1" id="KW-0812">Transmembrane</keyword>
<organism evidence="2 3">
    <name type="scientific">Brumimicrobium salinarum</name>
    <dbReference type="NCBI Taxonomy" id="2058658"/>
    <lineage>
        <taxon>Bacteria</taxon>
        <taxon>Pseudomonadati</taxon>
        <taxon>Bacteroidota</taxon>
        <taxon>Flavobacteriia</taxon>
        <taxon>Flavobacteriales</taxon>
        <taxon>Crocinitomicaceae</taxon>
        <taxon>Brumimicrobium</taxon>
    </lineage>
</organism>
<accession>A0A2I0R712</accession>
<keyword evidence="1" id="KW-0472">Membrane</keyword>
<name>A0A2I0R712_9FLAO</name>
<keyword evidence="3" id="KW-1185">Reference proteome</keyword>
<reference evidence="2 3" key="1">
    <citation type="submission" date="2017-12" db="EMBL/GenBank/DDBJ databases">
        <title>The draft genome sequence of Brumimicrobium saltpan LHR20.</title>
        <authorList>
            <person name="Do Z.-J."/>
            <person name="Luo H.-R."/>
        </authorList>
    </citation>
    <scope>NUCLEOTIDE SEQUENCE [LARGE SCALE GENOMIC DNA]</scope>
    <source>
        <strain evidence="2 3">LHR20</strain>
    </source>
</reference>
<keyword evidence="1" id="KW-1133">Transmembrane helix</keyword>
<feature type="transmembrane region" description="Helical" evidence="1">
    <location>
        <begin position="96"/>
        <end position="113"/>
    </location>
</feature>
<feature type="transmembrane region" description="Helical" evidence="1">
    <location>
        <begin position="6"/>
        <end position="28"/>
    </location>
</feature>
<proteinExistence type="predicted"/>
<dbReference type="PANTHER" id="PTHR36974:SF1">
    <property type="entry name" value="DOXX FAMILY MEMBRANE PROTEIN"/>
    <property type="match status" value="1"/>
</dbReference>
<dbReference type="AlphaFoldDB" id="A0A2I0R712"/>
<evidence type="ECO:0000256" key="1">
    <source>
        <dbReference type="SAM" id="Phobius"/>
    </source>
</evidence>
<dbReference type="EMBL" id="PJNI01000001">
    <property type="protein sequence ID" value="PKR82339.1"/>
    <property type="molecule type" value="Genomic_DNA"/>
</dbReference>